<protein>
    <submittedName>
        <fullName evidence="2">Uncharacterized protein</fullName>
    </submittedName>
</protein>
<dbReference type="Proteomes" id="UP000801492">
    <property type="component" value="Unassembled WGS sequence"/>
</dbReference>
<organism evidence="2 3">
    <name type="scientific">Ignelater luminosus</name>
    <name type="common">Cucubano</name>
    <name type="synonym">Pyrophorus luminosus</name>
    <dbReference type="NCBI Taxonomy" id="2038154"/>
    <lineage>
        <taxon>Eukaryota</taxon>
        <taxon>Metazoa</taxon>
        <taxon>Ecdysozoa</taxon>
        <taxon>Arthropoda</taxon>
        <taxon>Hexapoda</taxon>
        <taxon>Insecta</taxon>
        <taxon>Pterygota</taxon>
        <taxon>Neoptera</taxon>
        <taxon>Endopterygota</taxon>
        <taxon>Coleoptera</taxon>
        <taxon>Polyphaga</taxon>
        <taxon>Elateriformia</taxon>
        <taxon>Elateroidea</taxon>
        <taxon>Elateridae</taxon>
        <taxon>Agrypninae</taxon>
        <taxon>Pyrophorini</taxon>
        <taxon>Ignelater</taxon>
    </lineage>
</organism>
<evidence type="ECO:0000256" key="1">
    <source>
        <dbReference type="SAM" id="MobiDB-lite"/>
    </source>
</evidence>
<feature type="region of interest" description="Disordered" evidence="1">
    <location>
        <begin position="169"/>
        <end position="192"/>
    </location>
</feature>
<sequence length="388" mass="44446">MPVDILKVQIFLSVKTENFLVTPEKAEPEEEEVAENDSELNEKLEDCDPRRTIKVKPFGGPLLAQVHFFLVLIPSVHQTPKLNRAGIIHLKVYSDERTDLEQQSSRRRASPNKSAHELIYMEISTSQQNFFKMLDEKIENGPDYDSASEAEKAAEAARLRALMKDWETASAGSRSLPTTPLRKPKVGEKFRSSDGIRCTEVPIRPGDPRLVERTHSQIPPNIIHQSYGVAQPSYRQSAYNPIYQQPGPTVYSSAMQYQALSPMYINQATYQAPPKHYPSYNQHGSPIKMVYQNNSVKHIPYEQPQVTYSPSHKIYGSVPKNNPGFTNGDLLVQQQMYNQQMQYQQSREYQQYRQSKEQMLLQQGYQSSRSYQSSVHIPIVMHPQQTDK</sequence>
<dbReference type="OrthoDB" id="5919401at2759"/>
<name>A0A8K0C408_IGNLU</name>
<reference evidence="2" key="1">
    <citation type="submission" date="2019-08" db="EMBL/GenBank/DDBJ databases">
        <title>The genome of the North American firefly Photinus pyralis.</title>
        <authorList>
            <consortium name="Photinus pyralis genome working group"/>
            <person name="Fallon T.R."/>
            <person name="Sander Lower S.E."/>
            <person name="Weng J.-K."/>
        </authorList>
    </citation>
    <scope>NUCLEOTIDE SEQUENCE</scope>
    <source>
        <strain evidence="2">TRF0915ILg1</strain>
        <tissue evidence="2">Whole body</tissue>
    </source>
</reference>
<evidence type="ECO:0000313" key="3">
    <source>
        <dbReference type="Proteomes" id="UP000801492"/>
    </source>
</evidence>
<evidence type="ECO:0000313" key="2">
    <source>
        <dbReference type="EMBL" id="KAF2879294.1"/>
    </source>
</evidence>
<comment type="caution">
    <text evidence="2">The sequence shown here is derived from an EMBL/GenBank/DDBJ whole genome shotgun (WGS) entry which is preliminary data.</text>
</comment>
<gene>
    <name evidence="2" type="ORF">ILUMI_26876</name>
</gene>
<dbReference type="PANTHER" id="PTHR14974:SF3">
    <property type="entry name" value="SIMILAR TO RIKEN CDNA 1700025G04 GENE"/>
    <property type="match status" value="1"/>
</dbReference>
<dbReference type="AlphaFoldDB" id="A0A8K0C408"/>
<dbReference type="InterPro" id="IPR027967">
    <property type="entry name" value="DUF4612"/>
</dbReference>
<dbReference type="PANTHER" id="PTHR14974">
    <property type="entry name" value="SIMILAR TO RIKEN CDNA 1700025G04 GENE"/>
    <property type="match status" value="1"/>
</dbReference>
<proteinExistence type="predicted"/>
<accession>A0A8K0C408</accession>
<keyword evidence="3" id="KW-1185">Reference proteome</keyword>
<dbReference type="EMBL" id="VTPC01091192">
    <property type="protein sequence ID" value="KAF2879294.1"/>
    <property type="molecule type" value="Genomic_DNA"/>
</dbReference>
<dbReference type="Pfam" id="PF15389">
    <property type="entry name" value="DUF4612"/>
    <property type="match status" value="1"/>
</dbReference>